<dbReference type="Gene3D" id="3.40.50.2000">
    <property type="entry name" value="Glycogen Phosphorylase B"/>
    <property type="match status" value="2"/>
</dbReference>
<proteinExistence type="predicted"/>
<protein>
    <submittedName>
        <fullName evidence="3">Glycosyltransferase EpsD</fullName>
    </submittedName>
</protein>
<dbReference type="SUPFAM" id="SSF53756">
    <property type="entry name" value="UDP-Glycosyltransferase/glycogen phosphorylase"/>
    <property type="match status" value="1"/>
</dbReference>
<dbReference type="PANTHER" id="PTHR45947">
    <property type="entry name" value="SULFOQUINOVOSYL TRANSFERASE SQD2"/>
    <property type="match status" value="1"/>
</dbReference>
<dbReference type="InterPro" id="IPR028098">
    <property type="entry name" value="Glyco_trans_4-like_N"/>
</dbReference>
<reference evidence="4" key="1">
    <citation type="journal article" date="2019" name="Int. J. Syst. Evol. Microbiol.">
        <title>The Global Catalogue of Microorganisms (GCM) 10K type strain sequencing project: providing services to taxonomists for standard genome sequencing and annotation.</title>
        <authorList>
            <consortium name="The Broad Institute Genomics Platform"/>
            <consortium name="The Broad Institute Genome Sequencing Center for Infectious Disease"/>
            <person name="Wu L."/>
            <person name="Ma J."/>
        </authorList>
    </citation>
    <scope>NUCLEOTIDE SEQUENCE [LARGE SCALE GENOMIC DNA]</scope>
    <source>
        <strain evidence="4">CGMCC 1.15420</strain>
    </source>
</reference>
<gene>
    <name evidence="3" type="primary">epsD</name>
    <name evidence="3" type="ORF">GCM10010913_22750</name>
</gene>
<dbReference type="Pfam" id="PF13439">
    <property type="entry name" value="Glyco_transf_4"/>
    <property type="match status" value="1"/>
</dbReference>
<keyword evidence="4" id="KW-1185">Reference proteome</keyword>
<feature type="domain" description="Glycosyl transferase family 1" evidence="1">
    <location>
        <begin position="184"/>
        <end position="347"/>
    </location>
</feature>
<evidence type="ECO:0000259" key="2">
    <source>
        <dbReference type="Pfam" id="PF13439"/>
    </source>
</evidence>
<comment type="caution">
    <text evidence="3">The sequence shown here is derived from an EMBL/GenBank/DDBJ whole genome shotgun (WGS) entry which is preliminary data.</text>
</comment>
<dbReference type="PANTHER" id="PTHR45947:SF3">
    <property type="entry name" value="SULFOQUINOVOSYL TRANSFERASE SQD2"/>
    <property type="match status" value="1"/>
</dbReference>
<evidence type="ECO:0000313" key="4">
    <source>
        <dbReference type="Proteomes" id="UP000608420"/>
    </source>
</evidence>
<evidence type="ECO:0000313" key="3">
    <source>
        <dbReference type="EMBL" id="GGG00435.1"/>
    </source>
</evidence>
<evidence type="ECO:0000259" key="1">
    <source>
        <dbReference type="Pfam" id="PF00534"/>
    </source>
</evidence>
<dbReference type="EMBL" id="BMIW01000014">
    <property type="protein sequence ID" value="GGG00435.1"/>
    <property type="molecule type" value="Genomic_DNA"/>
</dbReference>
<name>A0ABQ1VV04_9BACL</name>
<dbReference type="RefSeq" id="WP_120463900.1">
    <property type="nucleotide sequence ID" value="NZ_BMIW01000014.1"/>
</dbReference>
<accession>A0ABQ1VV04</accession>
<dbReference type="InterPro" id="IPR001296">
    <property type="entry name" value="Glyco_trans_1"/>
</dbReference>
<dbReference type="CDD" id="cd03808">
    <property type="entry name" value="GT4_CapM-like"/>
    <property type="match status" value="1"/>
</dbReference>
<dbReference type="Proteomes" id="UP000608420">
    <property type="component" value="Unassembled WGS sequence"/>
</dbReference>
<dbReference type="InterPro" id="IPR050194">
    <property type="entry name" value="Glycosyltransferase_grp1"/>
</dbReference>
<feature type="domain" description="Glycosyltransferase subfamily 4-like N-terminal" evidence="2">
    <location>
        <begin position="24"/>
        <end position="167"/>
    </location>
</feature>
<dbReference type="Pfam" id="PF00534">
    <property type="entry name" value="Glycos_transf_1"/>
    <property type="match status" value="1"/>
</dbReference>
<sequence>MSKKVLFCAKVVSHLRAFHLPYLRWFQEQGWEVHAASNGVEQIPYVDQQFDIPIHRSPLKLDNWRAYRQLKSLIRQHDYDIIHCHTPMGGVLTRLAARQARRRGTRLLYTAHGFHFFQGASPLYWLLYYPVEKYLSCYTDCLITINTEDYNRALERRFKAQAIAYVHGVGVDFDKYKPVGRQERDRLRVMHGIGADEFVLIYAAELSSRKNQSYLLQVVSSLSARIPQLRLLLAGQGELEADYREQAERLGLDNIVTFLGHRSDMEQIYALADLAVSSSRQEGLPVNIMEAIATGLPVVATDVRGNRDLVEPGVHGFLVGLDDASIFAERIWELYNQPQLRADLGANRGRLIEHYSVDYVLDEMIPIYTNTTRQWDVGKVVLSERQGLDL</sequence>
<organism evidence="3 4">
    <name type="scientific">Paenibacillus aceti</name>
    <dbReference type="NCBI Taxonomy" id="1820010"/>
    <lineage>
        <taxon>Bacteria</taxon>
        <taxon>Bacillati</taxon>
        <taxon>Bacillota</taxon>
        <taxon>Bacilli</taxon>
        <taxon>Bacillales</taxon>
        <taxon>Paenibacillaceae</taxon>
        <taxon>Paenibacillus</taxon>
    </lineage>
</organism>